<proteinExistence type="inferred from homology"/>
<comment type="pathway">
    <text evidence="2 10">Cofactor biosynthesis; NAD(+) biosynthesis; deamido-NAD(+) from nicotinate D-ribonucleotide: step 1/1.</text>
</comment>
<dbReference type="EMBL" id="AP019376">
    <property type="protein sequence ID" value="BBH88814.1"/>
    <property type="molecule type" value="Genomic_DNA"/>
</dbReference>
<keyword evidence="8 10" id="KW-0520">NAD</keyword>
<protein>
    <recommendedName>
        <fullName evidence="10">Probable nicotinate-nucleotide adenylyltransferase</fullName>
        <ecNumber evidence="10">2.7.7.18</ecNumber>
    </recommendedName>
    <alternativeName>
        <fullName evidence="10">Deamido-NAD(+) diphosphorylase</fullName>
    </alternativeName>
    <alternativeName>
        <fullName evidence="10">Deamido-NAD(+) pyrophosphorylase</fullName>
    </alternativeName>
    <alternativeName>
        <fullName evidence="10">Nicotinate mononucleotide adenylyltransferase</fullName>
        <shortName evidence="10">NaMN adenylyltransferase</shortName>
    </alternativeName>
</protein>
<dbReference type="InterPro" id="IPR014729">
    <property type="entry name" value="Rossmann-like_a/b/a_fold"/>
</dbReference>
<evidence type="ECO:0000256" key="9">
    <source>
        <dbReference type="ARBA" id="ARBA00048721"/>
    </source>
</evidence>
<dbReference type="NCBIfam" id="NF000840">
    <property type="entry name" value="PRK00071.1-3"/>
    <property type="match status" value="1"/>
</dbReference>
<dbReference type="GO" id="GO:0004515">
    <property type="term" value="F:nicotinate-nucleotide adenylyltransferase activity"/>
    <property type="evidence" value="ECO:0007669"/>
    <property type="project" value="UniProtKB-UniRule"/>
</dbReference>
<dbReference type="InterPro" id="IPR005248">
    <property type="entry name" value="NadD/NMNAT"/>
</dbReference>
<evidence type="ECO:0000256" key="3">
    <source>
        <dbReference type="ARBA" id="ARBA00022642"/>
    </source>
</evidence>
<keyword evidence="4 10" id="KW-0808">Transferase</keyword>
<evidence type="ECO:0000256" key="5">
    <source>
        <dbReference type="ARBA" id="ARBA00022695"/>
    </source>
</evidence>
<accession>A0A455SUJ0</accession>
<dbReference type="HAMAP" id="MF_00244">
    <property type="entry name" value="NaMN_adenylyltr"/>
    <property type="match status" value="1"/>
</dbReference>
<organism evidence="12">
    <name type="scientific">Thermosporothrix sp. COM3</name>
    <dbReference type="NCBI Taxonomy" id="2490863"/>
    <lineage>
        <taxon>Bacteria</taxon>
        <taxon>Bacillati</taxon>
        <taxon>Chloroflexota</taxon>
        <taxon>Ktedonobacteria</taxon>
        <taxon>Ktedonobacterales</taxon>
        <taxon>Thermosporotrichaceae</taxon>
        <taxon>Thermosporothrix</taxon>
    </lineage>
</organism>
<dbReference type="GO" id="GO:0009435">
    <property type="term" value="P:NAD+ biosynthetic process"/>
    <property type="evidence" value="ECO:0007669"/>
    <property type="project" value="UniProtKB-UniRule"/>
</dbReference>
<comment type="similarity">
    <text evidence="10">Belongs to the NadD family.</text>
</comment>
<dbReference type="EC" id="2.7.7.18" evidence="10"/>
<dbReference type="SUPFAM" id="SSF52374">
    <property type="entry name" value="Nucleotidylyl transferase"/>
    <property type="match status" value="1"/>
</dbReference>
<comment type="catalytic activity">
    <reaction evidence="9 10">
        <text>nicotinate beta-D-ribonucleotide + ATP + H(+) = deamido-NAD(+) + diphosphate</text>
        <dbReference type="Rhea" id="RHEA:22860"/>
        <dbReference type="ChEBI" id="CHEBI:15378"/>
        <dbReference type="ChEBI" id="CHEBI:30616"/>
        <dbReference type="ChEBI" id="CHEBI:33019"/>
        <dbReference type="ChEBI" id="CHEBI:57502"/>
        <dbReference type="ChEBI" id="CHEBI:58437"/>
        <dbReference type="EC" id="2.7.7.18"/>
    </reaction>
</comment>
<dbReference type="Pfam" id="PF01467">
    <property type="entry name" value="CTP_transf_like"/>
    <property type="match status" value="1"/>
</dbReference>
<dbReference type="PANTHER" id="PTHR39321:SF3">
    <property type="entry name" value="PHOSPHOPANTETHEINE ADENYLYLTRANSFERASE"/>
    <property type="match status" value="1"/>
</dbReference>
<dbReference type="CDD" id="cd02165">
    <property type="entry name" value="NMNAT"/>
    <property type="match status" value="1"/>
</dbReference>
<evidence type="ECO:0000256" key="10">
    <source>
        <dbReference type="HAMAP-Rule" id="MF_00244"/>
    </source>
</evidence>
<comment type="function">
    <text evidence="1 10">Catalyzes the reversible adenylation of nicotinate mononucleotide (NaMN) to nicotinic acid adenine dinucleotide (NaAD).</text>
</comment>
<name>A0A455SUJ0_9CHLR</name>
<feature type="domain" description="Cytidyltransferase-like" evidence="11">
    <location>
        <begin position="17"/>
        <end position="191"/>
    </location>
</feature>
<dbReference type="NCBIfam" id="TIGR00125">
    <property type="entry name" value="cyt_tran_rel"/>
    <property type="match status" value="1"/>
</dbReference>
<evidence type="ECO:0000259" key="11">
    <source>
        <dbReference type="Pfam" id="PF01467"/>
    </source>
</evidence>
<dbReference type="NCBIfam" id="TIGR00482">
    <property type="entry name" value="nicotinate (nicotinamide) nucleotide adenylyltransferase"/>
    <property type="match status" value="1"/>
</dbReference>
<evidence type="ECO:0000256" key="4">
    <source>
        <dbReference type="ARBA" id="ARBA00022679"/>
    </source>
</evidence>
<evidence type="ECO:0000256" key="1">
    <source>
        <dbReference type="ARBA" id="ARBA00002324"/>
    </source>
</evidence>
<dbReference type="AlphaFoldDB" id="A0A455SUJ0"/>
<dbReference type="UniPathway" id="UPA00253">
    <property type="reaction ID" value="UER00332"/>
</dbReference>
<keyword evidence="6 10" id="KW-0547">Nucleotide-binding</keyword>
<dbReference type="Gene3D" id="3.40.50.620">
    <property type="entry name" value="HUPs"/>
    <property type="match status" value="1"/>
</dbReference>
<evidence type="ECO:0000256" key="8">
    <source>
        <dbReference type="ARBA" id="ARBA00023027"/>
    </source>
</evidence>
<keyword evidence="7 10" id="KW-0067">ATP-binding</keyword>
<gene>
    <name evidence="10 12" type="primary">nadD</name>
    <name evidence="12" type="ORF">KTC_35650</name>
</gene>
<keyword evidence="3 10" id="KW-0662">Pyridine nucleotide biosynthesis</keyword>
<dbReference type="InterPro" id="IPR004821">
    <property type="entry name" value="Cyt_trans-like"/>
</dbReference>
<evidence type="ECO:0000256" key="2">
    <source>
        <dbReference type="ARBA" id="ARBA00005019"/>
    </source>
</evidence>
<keyword evidence="5 10" id="KW-0548">Nucleotidyltransferase</keyword>
<evidence type="ECO:0000256" key="6">
    <source>
        <dbReference type="ARBA" id="ARBA00022741"/>
    </source>
</evidence>
<dbReference type="PANTHER" id="PTHR39321">
    <property type="entry name" value="NICOTINATE-NUCLEOTIDE ADENYLYLTRANSFERASE-RELATED"/>
    <property type="match status" value="1"/>
</dbReference>
<dbReference type="GO" id="GO:0005524">
    <property type="term" value="F:ATP binding"/>
    <property type="evidence" value="ECO:0007669"/>
    <property type="project" value="UniProtKB-KW"/>
</dbReference>
<evidence type="ECO:0000256" key="7">
    <source>
        <dbReference type="ARBA" id="ARBA00022840"/>
    </source>
</evidence>
<evidence type="ECO:0000313" key="12">
    <source>
        <dbReference type="EMBL" id="BBH88814.1"/>
    </source>
</evidence>
<reference evidence="12" key="1">
    <citation type="submission" date="2018-12" db="EMBL/GenBank/DDBJ databases">
        <title>Novel natural products biosynthetic potential of the class Ktedonobacteria.</title>
        <authorList>
            <person name="Zheng Y."/>
            <person name="Saitou A."/>
            <person name="Wang C.M."/>
            <person name="Toyoda A."/>
            <person name="Minakuchi Y."/>
            <person name="Sekiguchi Y."/>
            <person name="Ueda K."/>
            <person name="Takano H."/>
            <person name="Sakai Y."/>
            <person name="Yokota A."/>
            <person name="Yabe S."/>
        </authorList>
    </citation>
    <scope>NUCLEOTIDE SEQUENCE</scope>
    <source>
        <strain evidence="12">COM3</strain>
    </source>
</reference>
<sequence>MLVAEFQPLAAQQRIGLIGGTFDPIHYAHLAIAEEVRVTLNLDTMVFIPAGQPPHKHGKEVTPANHRLAMVELAIASNPAFACSRIEIENTGPSYLALTLQRLRELWGPEKELYFVVGWDSLEEFHTWHTPQEILRHLTALVAVGRPGYNEDPDSQERLDRIEARVPGLKQRLLLVHAPLLDISATELRERVRQHRPIRYQVPDPVEQYIHVQRLYQE</sequence>